<feature type="chain" id="PRO_5045609079" description="DUF4252 domain-containing protein" evidence="1">
    <location>
        <begin position="23"/>
        <end position="145"/>
    </location>
</feature>
<feature type="signal peptide" evidence="1">
    <location>
        <begin position="1"/>
        <end position="22"/>
    </location>
</feature>
<dbReference type="Proteomes" id="UP001336835">
    <property type="component" value="Unassembled WGS sequence"/>
</dbReference>
<organism evidence="2 3">
    <name type="scientific">Pedobacter albus</name>
    <dbReference type="NCBI Taxonomy" id="3113905"/>
    <lineage>
        <taxon>Bacteria</taxon>
        <taxon>Pseudomonadati</taxon>
        <taxon>Bacteroidota</taxon>
        <taxon>Sphingobacteriia</taxon>
        <taxon>Sphingobacteriales</taxon>
        <taxon>Sphingobacteriaceae</taxon>
        <taxon>Pedobacter</taxon>
    </lineage>
</organism>
<protein>
    <recommendedName>
        <fullName evidence="4">DUF4252 domain-containing protein</fullName>
    </recommendedName>
</protein>
<proteinExistence type="predicted"/>
<evidence type="ECO:0008006" key="4">
    <source>
        <dbReference type="Google" id="ProtNLM"/>
    </source>
</evidence>
<gene>
    <name evidence="2" type="ORF">VRU48_10860</name>
</gene>
<evidence type="ECO:0000313" key="3">
    <source>
        <dbReference type="Proteomes" id="UP001336835"/>
    </source>
</evidence>
<keyword evidence="1" id="KW-0732">Signal</keyword>
<sequence>MKSIFILICTTALTLGLNEASAQNAVDRGIGKAQQVGNTVDNAKNTADKLLGLFGKKKKTEAESTTVISINGGTLATIKQIKADVEACKGVTESAMKFSSSGSKITVKHAGTTEDLLKLLQTKSTTFGDKNITGIDEGEIGLKVN</sequence>
<evidence type="ECO:0000256" key="1">
    <source>
        <dbReference type="SAM" id="SignalP"/>
    </source>
</evidence>
<dbReference type="EMBL" id="JAZDQT010000002">
    <property type="protein sequence ID" value="MEE1945606.1"/>
    <property type="molecule type" value="Genomic_DNA"/>
</dbReference>
<reference evidence="2 3" key="1">
    <citation type="submission" date="2024-01" db="EMBL/GenBank/DDBJ databases">
        <title>Pedobacter sp. nov., isolated from fresh soil.</title>
        <authorList>
            <person name="Le N.T.T."/>
        </authorList>
    </citation>
    <scope>NUCLEOTIDE SEQUENCE [LARGE SCALE GENOMIC DNA]</scope>
    <source>
        <strain evidence="2 3">KR3-3</strain>
    </source>
</reference>
<accession>A0ABU7I8A4</accession>
<comment type="caution">
    <text evidence="2">The sequence shown here is derived from an EMBL/GenBank/DDBJ whole genome shotgun (WGS) entry which is preliminary data.</text>
</comment>
<evidence type="ECO:0000313" key="2">
    <source>
        <dbReference type="EMBL" id="MEE1945606.1"/>
    </source>
</evidence>
<keyword evidence="3" id="KW-1185">Reference proteome</keyword>
<dbReference type="RefSeq" id="WP_330107947.1">
    <property type="nucleotide sequence ID" value="NZ_JAZDQT010000002.1"/>
</dbReference>
<name>A0ABU7I8A4_9SPHI</name>